<dbReference type="AlphaFoldDB" id="A0AAC9IVM9"/>
<gene>
    <name evidence="2" type="ORF">BME96_02330</name>
</gene>
<dbReference type="PROSITE" id="PS51257">
    <property type="entry name" value="PROKAR_LIPOPROTEIN"/>
    <property type="match status" value="1"/>
</dbReference>
<feature type="chain" id="PRO_5042013202" evidence="1">
    <location>
        <begin position="20"/>
        <end position="336"/>
    </location>
</feature>
<dbReference type="SUPFAM" id="SSF89392">
    <property type="entry name" value="Prokaryotic lipoproteins and lipoprotein localization factors"/>
    <property type="match status" value="1"/>
</dbReference>
<feature type="signal peptide" evidence="1">
    <location>
        <begin position="1"/>
        <end position="19"/>
    </location>
</feature>
<accession>A0AAC9IVM9</accession>
<reference evidence="2 3" key="1">
    <citation type="submission" date="2016-11" db="EMBL/GenBank/DDBJ databases">
        <title>Complete genome sequencing of Virgibacillus halodenitrificans PDB-F2.</title>
        <authorList>
            <person name="Sun Z."/>
            <person name="Zhou Y."/>
            <person name="Li H."/>
        </authorList>
    </citation>
    <scope>NUCLEOTIDE SEQUENCE [LARGE SCALE GENOMIC DNA]</scope>
    <source>
        <strain evidence="2 3">PDB-F2</strain>
    </source>
</reference>
<dbReference type="PANTHER" id="PTHR37507:SF2">
    <property type="entry name" value="SPORULATION PROTEIN YDCC"/>
    <property type="match status" value="1"/>
</dbReference>
<dbReference type="Proteomes" id="UP000182945">
    <property type="component" value="Chromosome"/>
</dbReference>
<evidence type="ECO:0000256" key="1">
    <source>
        <dbReference type="SAM" id="SignalP"/>
    </source>
</evidence>
<sequence length="336" mass="38055">MKRHLSVLILLVVTILLTACGEKSQEDVLSKLEDTMEKMNGYKAEATMNMNTGQEEQNFNIGIWHKKSDMYRVALKNDQDEKGNQIILKNKDGVFVLTPALDKSFKFQSEWPDNSSQPYLYQSLVKDIKEDKEADFESTESAYIFKTKTNYQSNNNLPYQEIHFDKKTYTPLLVKVKDKDKNTLVEVKFTTFDTEAKFAEDDFSMDKNMAKGESETTASAEVQDDTLTVLFPSYLAGAELTEKKEVDLEKGKRVILSFSGEKNFTLVEEKSEAITTMSAPKEVSGDIVNLGNAVGALSENTIEWTYDGVDFILASEELTREELIQVAQSVQNKEVK</sequence>
<keyword evidence="1" id="KW-0732">Signal</keyword>
<dbReference type="KEGG" id="vhl:BME96_02330"/>
<protein>
    <submittedName>
        <fullName evidence="2">DUF4367 domain-containing protein</fullName>
    </submittedName>
</protein>
<proteinExistence type="predicted"/>
<dbReference type="Gene3D" id="2.50.20.10">
    <property type="entry name" value="Lipoprotein localisation LolA/LolB/LppX"/>
    <property type="match status" value="1"/>
</dbReference>
<dbReference type="RefSeq" id="WP_071648185.1">
    <property type="nucleotide sequence ID" value="NZ_CP017962.1"/>
</dbReference>
<dbReference type="InterPro" id="IPR029046">
    <property type="entry name" value="LolA/LolB/LppX"/>
</dbReference>
<dbReference type="EMBL" id="CP017962">
    <property type="protein sequence ID" value="APC47101.1"/>
    <property type="molecule type" value="Genomic_DNA"/>
</dbReference>
<dbReference type="InterPro" id="IPR052944">
    <property type="entry name" value="Sporulation_related"/>
</dbReference>
<evidence type="ECO:0000313" key="2">
    <source>
        <dbReference type="EMBL" id="APC47101.1"/>
    </source>
</evidence>
<dbReference type="PANTHER" id="PTHR37507">
    <property type="entry name" value="SPORULATION PROTEIN YDCC"/>
    <property type="match status" value="1"/>
</dbReference>
<evidence type="ECO:0000313" key="3">
    <source>
        <dbReference type="Proteomes" id="UP000182945"/>
    </source>
</evidence>
<organism evidence="2 3">
    <name type="scientific">Virgibacillus halodenitrificans</name>
    <name type="common">Bacillus halodenitrificans</name>
    <dbReference type="NCBI Taxonomy" id="1482"/>
    <lineage>
        <taxon>Bacteria</taxon>
        <taxon>Bacillati</taxon>
        <taxon>Bacillota</taxon>
        <taxon>Bacilli</taxon>
        <taxon>Bacillales</taxon>
        <taxon>Bacillaceae</taxon>
        <taxon>Virgibacillus</taxon>
    </lineage>
</organism>
<dbReference type="GeneID" id="71513218"/>
<name>A0AAC9IVM9_VIRHA</name>